<evidence type="ECO:0000256" key="1">
    <source>
        <dbReference type="SAM" id="MobiDB-lite"/>
    </source>
</evidence>
<evidence type="ECO:0000313" key="3">
    <source>
        <dbReference type="Proteomes" id="UP001172673"/>
    </source>
</evidence>
<keyword evidence="3" id="KW-1185">Reference proteome</keyword>
<comment type="caution">
    <text evidence="2">The sequence shown here is derived from an EMBL/GenBank/DDBJ whole genome shotgun (WGS) entry which is preliminary data.</text>
</comment>
<protein>
    <recommendedName>
        <fullName evidence="4">F-box domain-containing protein</fullName>
    </recommendedName>
</protein>
<evidence type="ECO:0000313" key="2">
    <source>
        <dbReference type="EMBL" id="KAJ9612360.1"/>
    </source>
</evidence>
<reference evidence="2" key="1">
    <citation type="submission" date="2022-10" db="EMBL/GenBank/DDBJ databases">
        <title>Culturing micro-colonial fungi from biological soil crusts in the Mojave desert and describing Neophaeococcomyces mojavensis, and introducing the new genera and species Taxawa tesnikishii.</title>
        <authorList>
            <person name="Kurbessoian T."/>
            <person name="Stajich J.E."/>
        </authorList>
    </citation>
    <scope>NUCLEOTIDE SEQUENCE</scope>
    <source>
        <strain evidence="2">TK_41</strain>
    </source>
</reference>
<proteinExistence type="predicted"/>
<feature type="region of interest" description="Disordered" evidence="1">
    <location>
        <begin position="451"/>
        <end position="475"/>
    </location>
</feature>
<sequence>MSATCEAPVPPQLDLGHLRIKERLKWSDLPAEVIENVMRYLGPAELKIYRHMDKKSSAEATRFLFDTLVFDDDLTRVKLHDMELALTSPNCSFSKHVKIVQQHSSGDWTLKKIMTSNRCLAPVEFSSRVLHFEDMKFFFSEASECYRELSWRLPRVQELELGFTFGPTCWSPGFKPNGLVRMEEQKDLTVAILHGFFPKLTNLTLNHVVAPRDKLLTFLKRHKASLRHLTFRELHLEMPMERDMGPYNVLTGTTQFLLLLREELTLDQICFRKRIWVHALVDRNPMGLLYLDIEHGIHDWRRYDRDGWPTVDPDGGEAVKKTESLRHNFQEYICHRGDLPWKRMQPYVRDILQGSMPSVNDCFVVQQETGNLQYIQVESDDTWRALPASVGLANPPNILQFLRIDILTRMTQRLLDLALGFCIGVAICIIWRHEIATCTRCAGEKLTARDPTTESFDQQHEVSQKPKTPRAHAHRHGATWKDLPLEVIGKIMRHQETRDVGQLRLVERRARYEGARVLFHTLDFTFVAPEVPERRLKRARGLARKNGTKDDIQSYVKHFDYARLTYPSTRNLAKLVAFFPKMRPSSVLLGSIAGGDAVDLFSGGRRVCQFLENVRRFRLVLADRPFQWAWPSPEVARGCRNWAYLIPLLNDLHFGFAFEPRCRLETFSDKPAQDQRKLVAAFLSNTFPRLTVLSLQSLVASDTDLLGFLRRHKQTLRQLTFWDLHLDVSEKVEEGNAAVHAVNVLMHIMRFFLLLRKEFKLEELRIRGGLHVCWKRGGKYGRHASLTVNMWDGDRADETYSSYVRRSNGKLRCMLEEYVCHRGDFPFRALRSHVDPITEGTITSLAEWFIIPNPPEEPIRLSLDSDESWVVTCSH</sequence>
<organism evidence="2 3">
    <name type="scientific">Cladophialophora chaetospira</name>
    <dbReference type="NCBI Taxonomy" id="386627"/>
    <lineage>
        <taxon>Eukaryota</taxon>
        <taxon>Fungi</taxon>
        <taxon>Dikarya</taxon>
        <taxon>Ascomycota</taxon>
        <taxon>Pezizomycotina</taxon>
        <taxon>Eurotiomycetes</taxon>
        <taxon>Chaetothyriomycetidae</taxon>
        <taxon>Chaetothyriales</taxon>
        <taxon>Herpotrichiellaceae</taxon>
        <taxon>Cladophialophora</taxon>
    </lineage>
</organism>
<dbReference type="Proteomes" id="UP001172673">
    <property type="component" value="Unassembled WGS sequence"/>
</dbReference>
<evidence type="ECO:0008006" key="4">
    <source>
        <dbReference type="Google" id="ProtNLM"/>
    </source>
</evidence>
<gene>
    <name evidence="2" type="ORF">H2200_003957</name>
</gene>
<dbReference type="EMBL" id="JAPDRK010000005">
    <property type="protein sequence ID" value="KAJ9612360.1"/>
    <property type="molecule type" value="Genomic_DNA"/>
</dbReference>
<feature type="compositionally biased region" description="Basic and acidic residues" evidence="1">
    <location>
        <begin position="451"/>
        <end position="464"/>
    </location>
</feature>
<name>A0AA38XF73_9EURO</name>
<dbReference type="AlphaFoldDB" id="A0AA38XF73"/>
<accession>A0AA38XF73</accession>